<evidence type="ECO:0000313" key="2">
    <source>
        <dbReference type="Proteomes" id="UP000799118"/>
    </source>
</evidence>
<protein>
    <submittedName>
        <fullName evidence="1">Uncharacterized protein</fullName>
    </submittedName>
</protein>
<organism evidence="1 2">
    <name type="scientific">Gymnopus androsaceus JB14</name>
    <dbReference type="NCBI Taxonomy" id="1447944"/>
    <lineage>
        <taxon>Eukaryota</taxon>
        <taxon>Fungi</taxon>
        <taxon>Dikarya</taxon>
        <taxon>Basidiomycota</taxon>
        <taxon>Agaricomycotina</taxon>
        <taxon>Agaricomycetes</taxon>
        <taxon>Agaricomycetidae</taxon>
        <taxon>Agaricales</taxon>
        <taxon>Marasmiineae</taxon>
        <taxon>Omphalotaceae</taxon>
        <taxon>Gymnopus</taxon>
    </lineage>
</organism>
<dbReference type="AlphaFoldDB" id="A0A6A4HXN3"/>
<dbReference type="Proteomes" id="UP000799118">
    <property type="component" value="Unassembled WGS sequence"/>
</dbReference>
<sequence length="109" mass="12897">MVNRHQMWLAGSAAPLIHLQLPRILSHSVQEQEWFNRMQYAAYGLWPMLAFQSLALDRGRSSLPSQIWHSLGQRHIQWRISSVFDTLVTDWIEPRKKTHMKFVDRILFG</sequence>
<dbReference type="EMBL" id="ML769426">
    <property type="protein sequence ID" value="KAE9403299.1"/>
    <property type="molecule type" value="Genomic_DNA"/>
</dbReference>
<dbReference type="OrthoDB" id="3001418at2759"/>
<accession>A0A6A4HXN3</accession>
<reference evidence="1" key="1">
    <citation type="journal article" date="2019" name="Environ. Microbiol.">
        <title>Fungal ecological strategies reflected in gene transcription - a case study of two litter decomposers.</title>
        <authorList>
            <person name="Barbi F."/>
            <person name="Kohler A."/>
            <person name="Barry K."/>
            <person name="Baskaran P."/>
            <person name="Daum C."/>
            <person name="Fauchery L."/>
            <person name="Ihrmark K."/>
            <person name="Kuo A."/>
            <person name="LaButti K."/>
            <person name="Lipzen A."/>
            <person name="Morin E."/>
            <person name="Grigoriev I.V."/>
            <person name="Henrissat B."/>
            <person name="Lindahl B."/>
            <person name="Martin F."/>
        </authorList>
    </citation>
    <scope>NUCLEOTIDE SEQUENCE</scope>
    <source>
        <strain evidence="1">JB14</strain>
    </source>
</reference>
<gene>
    <name evidence="1" type="ORF">BT96DRAFT_493945</name>
</gene>
<name>A0A6A4HXN3_9AGAR</name>
<keyword evidence="2" id="KW-1185">Reference proteome</keyword>
<evidence type="ECO:0000313" key="1">
    <source>
        <dbReference type="EMBL" id="KAE9403299.1"/>
    </source>
</evidence>
<proteinExistence type="predicted"/>